<keyword evidence="2" id="KW-1185">Reference proteome</keyword>
<comment type="caution">
    <text evidence="1">The sequence shown here is derived from an EMBL/GenBank/DDBJ whole genome shotgun (WGS) entry which is preliminary data.</text>
</comment>
<gene>
    <name evidence="1" type="ORF">PLEPLA_LOCUS41495</name>
</gene>
<dbReference type="EMBL" id="CADEAL010004181">
    <property type="protein sequence ID" value="CAB1453735.1"/>
    <property type="molecule type" value="Genomic_DNA"/>
</dbReference>
<protein>
    <submittedName>
        <fullName evidence="1">Uncharacterized protein</fullName>
    </submittedName>
</protein>
<dbReference type="AlphaFoldDB" id="A0A9N7Z758"/>
<dbReference type="Proteomes" id="UP001153269">
    <property type="component" value="Unassembled WGS sequence"/>
</dbReference>
<evidence type="ECO:0000313" key="1">
    <source>
        <dbReference type="EMBL" id="CAB1453735.1"/>
    </source>
</evidence>
<sequence>MKCAPTVTWCDLLAGLSPDAGRRVPPVGLRNGRPVSWQMVFVSDTGSQQKQAQGKRSQWSLCRANQPGYLTAYALLWPTPAEGWRLHHGPWTPPPRTLLTTAHHSFRHFESQIINEGQGGIRSASSGPRWFVTVAHSSPTSRQRRTTVSTATGISNRCLGNPGRGGLIGLAVIDSQGFQLEQRSPLKPAPVNTFLQRAIHCNILAAETPVMNFNLPFAEGASPGVGLIKGNTPFQEGGRPRTD</sequence>
<name>A0A9N7Z758_PLEPL</name>
<evidence type="ECO:0000313" key="2">
    <source>
        <dbReference type="Proteomes" id="UP001153269"/>
    </source>
</evidence>
<proteinExistence type="predicted"/>
<accession>A0A9N7Z758</accession>
<organism evidence="1 2">
    <name type="scientific">Pleuronectes platessa</name>
    <name type="common">European plaice</name>
    <dbReference type="NCBI Taxonomy" id="8262"/>
    <lineage>
        <taxon>Eukaryota</taxon>
        <taxon>Metazoa</taxon>
        <taxon>Chordata</taxon>
        <taxon>Craniata</taxon>
        <taxon>Vertebrata</taxon>
        <taxon>Euteleostomi</taxon>
        <taxon>Actinopterygii</taxon>
        <taxon>Neopterygii</taxon>
        <taxon>Teleostei</taxon>
        <taxon>Neoteleostei</taxon>
        <taxon>Acanthomorphata</taxon>
        <taxon>Carangaria</taxon>
        <taxon>Pleuronectiformes</taxon>
        <taxon>Pleuronectoidei</taxon>
        <taxon>Pleuronectidae</taxon>
        <taxon>Pleuronectes</taxon>
    </lineage>
</organism>
<reference evidence="1" key="1">
    <citation type="submission" date="2020-03" db="EMBL/GenBank/DDBJ databases">
        <authorList>
            <person name="Weist P."/>
        </authorList>
    </citation>
    <scope>NUCLEOTIDE SEQUENCE</scope>
</reference>